<proteinExistence type="predicted"/>
<dbReference type="InterPro" id="IPR007052">
    <property type="entry name" value="CS_dom"/>
</dbReference>
<accession>J6EN78</accession>
<keyword evidence="5" id="KW-0539">Nucleus</keyword>
<dbReference type="GeneID" id="25989224"/>
<feature type="compositionally biased region" description="Basic and acidic residues" evidence="6">
    <location>
        <begin position="257"/>
        <end position="274"/>
    </location>
</feature>
<dbReference type="RefSeq" id="XP_014176396.1">
    <property type="nucleotide sequence ID" value="XM_014320921.1"/>
</dbReference>
<comment type="subcellular location">
    <subcellularLocation>
        <location evidence="2">Cytoplasm</location>
    </subcellularLocation>
    <subcellularLocation>
        <location evidence="1">Nucleus</location>
    </subcellularLocation>
</comment>
<dbReference type="PANTHER" id="PTHR21664">
    <property type="entry name" value="CHRONIC MYELOGENOUS LEUKEMIA TUMOR ANTIGEN 66"/>
    <property type="match status" value="1"/>
</dbReference>
<evidence type="ECO:0000313" key="9">
    <source>
        <dbReference type="Proteomes" id="UP000002748"/>
    </source>
</evidence>
<feature type="domain" description="CS" evidence="7">
    <location>
        <begin position="310"/>
        <end position="407"/>
    </location>
</feature>
<evidence type="ECO:0000313" key="8">
    <source>
        <dbReference type="EMBL" id="EJT45799.1"/>
    </source>
</evidence>
<comment type="caution">
    <text evidence="8">The sequence shown here is derived from an EMBL/GenBank/DDBJ whole genome shotgun (WGS) entry which is preliminary data.</text>
</comment>
<dbReference type="GO" id="GO:0005737">
    <property type="term" value="C:cytoplasm"/>
    <property type="evidence" value="ECO:0007669"/>
    <property type="project" value="UniProtKB-SubCell"/>
</dbReference>
<dbReference type="VEuPathDB" id="FungiDB:A1Q1_05712"/>
<dbReference type="Pfam" id="PF04969">
    <property type="entry name" value="CS"/>
    <property type="match status" value="1"/>
</dbReference>
<evidence type="ECO:0000256" key="6">
    <source>
        <dbReference type="SAM" id="MobiDB-lite"/>
    </source>
</evidence>
<evidence type="ECO:0000256" key="1">
    <source>
        <dbReference type="ARBA" id="ARBA00004123"/>
    </source>
</evidence>
<organism evidence="8 9">
    <name type="scientific">Trichosporon asahii var. asahii (strain ATCC 90039 / CBS 2479 / JCM 2466 / KCTC 7840 / NBRC 103889/ NCYC 2677 / UAMH 7654)</name>
    <name type="common">Yeast</name>
    <dbReference type="NCBI Taxonomy" id="1186058"/>
    <lineage>
        <taxon>Eukaryota</taxon>
        <taxon>Fungi</taxon>
        <taxon>Dikarya</taxon>
        <taxon>Basidiomycota</taxon>
        <taxon>Agaricomycotina</taxon>
        <taxon>Tremellomycetes</taxon>
        <taxon>Trichosporonales</taxon>
        <taxon>Trichosporonaceae</taxon>
        <taxon>Trichosporon</taxon>
    </lineage>
</organism>
<evidence type="ECO:0000256" key="2">
    <source>
        <dbReference type="ARBA" id="ARBA00004496"/>
    </source>
</evidence>
<evidence type="ECO:0000256" key="5">
    <source>
        <dbReference type="ARBA" id="ARBA00023242"/>
    </source>
</evidence>
<gene>
    <name evidence="8" type="ORF">A1Q1_05712</name>
</gene>
<feature type="region of interest" description="Disordered" evidence="6">
    <location>
        <begin position="252"/>
        <end position="302"/>
    </location>
</feature>
<evidence type="ECO:0000256" key="4">
    <source>
        <dbReference type="ARBA" id="ARBA00022490"/>
    </source>
</evidence>
<dbReference type="OrthoDB" id="428655at2759"/>
<dbReference type="PANTHER" id="PTHR21664:SF1">
    <property type="entry name" value="NUDC DOMAIN-CONTAINING PROTEIN 1"/>
    <property type="match status" value="1"/>
</dbReference>
<dbReference type="PROSITE" id="PS51203">
    <property type="entry name" value="CS"/>
    <property type="match status" value="1"/>
</dbReference>
<dbReference type="Gene3D" id="2.60.40.790">
    <property type="match status" value="1"/>
</dbReference>
<dbReference type="GO" id="GO:0005634">
    <property type="term" value="C:nucleus"/>
    <property type="evidence" value="ECO:0007669"/>
    <property type="project" value="UniProtKB-SubCell"/>
</dbReference>
<dbReference type="AlphaFoldDB" id="J6EN78"/>
<dbReference type="Proteomes" id="UP000002748">
    <property type="component" value="Unassembled WGS sequence"/>
</dbReference>
<dbReference type="EMBL" id="ALBS01000321">
    <property type="protein sequence ID" value="EJT45799.1"/>
    <property type="molecule type" value="Genomic_DNA"/>
</dbReference>
<name>J6EN78_TRIAS</name>
<dbReference type="KEGG" id="tasa:A1Q1_05712"/>
<dbReference type="CDD" id="cd06467">
    <property type="entry name" value="p23_NUDC_like"/>
    <property type="match status" value="1"/>
</dbReference>
<evidence type="ECO:0000256" key="3">
    <source>
        <dbReference type="ARBA" id="ARBA00018915"/>
    </source>
</evidence>
<sequence length="650" mass="69953">MSASKSRPAELFTPDRALLNPRFETYRLQSLDPSAARGHRLPAEGATQSRVGYGKQQLGFKEVRSRISWDHLDTRGGRGVYVDTEWNVVGFELDADLDPTFTTLASLPQPVSSGEEHAEYPRALALSDTLWAVSSGSGSIYVLEVSPPGSPFAGKFIARYDLDSPSLLYAAHGDGSSFRLLLTRAVVQESSGSKYAPRTATFDLFDVSIDPSHTNDIDAGEELQPEWELTGGDLPLWAAWAEGGWVVLSEEAFGPRPEAREETDAERAAREHKEKKAKLGLGAHLPTAEQTPADTPPPEAEAMDVDTEQPKQYPFHWTQDQGSVTITIPLPSGTPRDAISVDFTPSSVSVSVKAPGLSVPLFAFLSAGAHTFWSEVAQSTWTYEADEGRLTLELEKQPGDARWPSVFIPDDSDDDDVPETFSPAALAAIRESFGKVQTRTDDAMPETNPTIPALLREQLDFDEDDDFAERTEGAFSDLSAGSVGRNVLFGSIVAGQAVWSRQPAAVLSLPLLTTEPDLPAGQGVIVRNAVDGLLIAPTPDGWKHEGTNPALAFVMSSKRDLRLVRHATRAEEGHAASLVLAFDAGSGTGQGNAYLYWPPKKGEDTARQGVLGVSGGDRGALLGVGEVVVGERRIAVALCEKSLVVLDLDL</sequence>
<dbReference type="HOGENOM" id="CLU_021382_0_0_1"/>
<evidence type="ECO:0000259" key="7">
    <source>
        <dbReference type="PROSITE" id="PS51203"/>
    </source>
</evidence>
<dbReference type="InterPro" id="IPR037895">
    <property type="entry name" value="NUDCD1"/>
</dbReference>
<keyword evidence="4" id="KW-0963">Cytoplasm</keyword>
<dbReference type="SUPFAM" id="SSF49764">
    <property type="entry name" value="HSP20-like chaperones"/>
    <property type="match status" value="1"/>
</dbReference>
<protein>
    <recommendedName>
        <fullName evidence="3">NudC domain-containing protein 1</fullName>
    </recommendedName>
</protein>
<dbReference type="InterPro" id="IPR008978">
    <property type="entry name" value="HSP20-like_chaperone"/>
</dbReference>
<reference evidence="8 9" key="1">
    <citation type="journal article" date="2012" name="Eukaryot. Cell">
        <title>Draft genome sequence of CBS 2479, the standard type strain of Trichosporon asahii.</title>
        <authorList>
            <person name="Yang R.Y."/>
            <person name="Li H.T."/>
            <person name="Zhu H."/>
            <person name="Zhou G.P."/>
            <person name="Wang M."/>
            <person name="Wang L."/>
        </authorList>
    </citation>
    <scope>NUCLEOTIDE SEQUENCE [LARGE SCALE GENOMIC DNA]</scope>
    <source>
        <strain evidence="9">ATCC 90039 / CBS 2479 / JCM 2466 / KCTC 7840 / NCYC 2677 / UAMH 7654</strain>
    </source>
</reference>